<keyword evidence="5 8" id="KW-0812">Transmembrane</keyword>
<keyword evidence="11" id="KW-1185">Reference proteome</keyword>
<dbReference type="STRING" id="990371.SAMN05421813_104182"/>
<dbReference type="InterPro" id="IPR050297">
    <property type="entry name" value="LipidA_mod_glycosyltrf_83"/>
</dbReference>
<keyword evidence="3" id="KW-0328">Glycosyltransferase</keyword>
<dbReference type="Pfam" id="PF02366">
    <property type="entry name" value="PMT"/>
    <property type="match status" value="1"/>
</dbReference>
<feature type="transmembrane region" description="Helical" evidence="8">
    <location>
        <begin position="386"/>
        <end position="409"/>
    </location>
</feature>
<dbReference type="RefSeq" id="WP_090700976.1">
    <property type="nucleotide sequence ID" value="NZ_FNHH01000004.1"/>
</dbReference>
<proteinExistence type="predicted"/>
<dbReference type="OrthoDB" id="8353433at2"/>
<feature type="transmembrane region" description="Helical" evidence="8">
    <location>
        <begin position="169"/>
        <end position="185"/>
    </location>
</feature>
<evidence type="ECO:0000259" key="9">
    <source>
        <dbReference type="Pfam" id="PF02366"/>
    </source>
</evidence>
<evidence type="ECO:0000256" key="8">
    <source>
        <dbReference type="SAM" id="Phobius"/>
    </source>
</evidence>
<dbReference type="GO" id="GO:0006493">
    <property type="term" value="P:protein O-linked glycosylation"/>
    <property type="evidence" value="ECO:0007669"/>
    <property type="project" value="InterPro"/>
</dbReference>
<dbReference type="GO" id="GO:0005886">
    <property type="term" value="C:plasma membrane"/>
    <property type="evidence" value="ECO:0007669"/>
    <property type="project" value="UniProtKB-SubCell"/>
</dbReference>
<dbReference type="GO" id="GO:0009103">
    <property type="term" value="P:lipopolysaccharide biosynthetic process"/>
    <property type="evidence" value="ECO:0007669"/>
    <property type="project" value="UniProtKB-ARBA"/>
</dbReference>
<evidence type="ECO:0000256" key="5">
    <source>
        <dbReference type="ARBA" id="ARBA00022692"/>
    </source>
</evidence>
<feature type="transmembrane region" description="Helical" evidence="8">
    <location>
        <begin position="359"/>
        <end position="380"/>
    </location>
</feature>
<organism evidence="10 11">
    <name type="scientific">Daejeonella rubra</name>
    <dbReference type="NCBI Taxonomy" id="990371"/>
    <lineage>
        <taxon>Bacteria</taxon>
        <taxon>Pseudomonadati</taxon>
        <taxon>Bacteroidota</taxon>
        <taxon>Sphingobacteriia</taxon>
        <taxon>Sphingobacteriales</taxon>
        <taxon>Sphingobacteriaceae</taxon>
        <taxon>Daejeonella</taxon>
    </lineage>
</organism>
<evidence type="ECO:0000256" key="1">
    <source>
        <dbReference type="ARBA" id="ARBA00004651"/>
    </source>
</evidence>
<evidence type="ECO:0000256" key="6">
    <source>
        <dbReference type="ARBA" id="ARBA00022989"/>
    </source>
</evidence>
<dbReference type="GO" id="GO:0010041">
    <property type="term" value="P:response to iron(III) ion"/>
    <property type="evidence" value="ECO:0007669"/>
    <property type="project" value="TreeGrafter"/>
</dbReference>
<keyword evidence="6 8" id="KW-1133">Transmembrane helix</keyword>
<evidence type="ECO:0000256" key="7">
    <source>
        <dbReference type="ARBA" id="ARBA00023136"/>
    </source>
</evidence>
<feature type="transmembrane region" description="Helical" evidence="8">
    <location>
        <begin position="329"/>
        <end position="347"/>
    </location>
</feature>
<feature type="transmembrane region" description="Helical" evidence="8">
    <location>
        <begin position="121"/>
        <end position="141"/>
    </location>
</feature>
<feature type="transmembrane region" description="Helical" evidence="8">
    <location>
        <begin position="147"/>
        <end position="164"/>
    </location>
</feature>
<dbReference type="Proteomes" id="UP000199226">
    <property type="component" value="Unassembled WGS sequence"/>
</dbReference>
<feature type="transmembrane region" description="Helical" evidence="8">
    <location>
        <begin position="218"/>
        <end position="236"/>
    </location>
</feature>
<dbReference type="AlphaFoldDB" id="A0A1G9PL35"/>
<protein>
    <submittedName>
        <fullName evidence="10">4-amino-4-deoxy-L-arabinose transferase</fullName>
    </submittedName>
</protein>
<dbReference type="InterPro" id="IPR003342">
    <property type="entry name" value="ArnT-like_N"/>
</dbReference>
<comment type="subcellular location">
    <subcellularLocation>
        <location evidence="1">Cell membrane</location>
        <topology evidence="1">Multi-pass membrane protein</topology>
    </subcellularLocation>
</comment>
<feature type="transmembrane region" description="Helical" evidence="8">
    <location>
        <begin position="416"/>
        <end position="435"/>
    </location>
</feature>
<dbReference type="PANTHER" id="PTHR33908:SF3">
    <property type="entry name" value="UNDECAPRENYL PHOSPHATE-ALPHA-4-AMINO-4-DEOXY-L-ARABINOSE ARABINOSYL TRANSFERASE"/>
    <property type="match status" value="1"/>
</dbReference>
<evidence type="ECO:0000313" key="10">
    <source>
        <dbReference type="EMBL" id="SDL99546.1"/>
    </source>
</evidence>
<gene>
    <name evidence="10" type="ORF">SAMN05421813_104182</name>
</gene>
<dbReference type="EMBL" id="FNHH01000004">
    <property type="protein sequence ID" value="SDL99546.1"/>
    <property type="molecule type" value="Genomic_DNA"/>
</dbReference>
<keyword evidence="7 8" id="KW-0472">Membrane</keyword>
<feature type="domain" description="ArnT-like N-terminal" evidence="9">
    <location>
        <begin position="63"/>
        <end position="242"/>
    </location>
</feature>
<feature type="transmembrane region" description="Helical" evidence="8">
    <location>
        <begin position="304"/>
        <end position="323"/>
    </location>
</feature>
<dbReference type="GO" id="GO:0016763">
    <property type="term" value="F:pentosyltransferase activity"/>
    <property type="evidence" value="ECO:0007669"/>
    <property type="project" value="TreeGrafter"/>
</dbReference>
<dbReference type="GO" id="GO:0000030">
    <property type="term" value="F:mannosyltransferase activity"/>
    <property type="evidence" value="ECO:0007669"/>
    <property type="project" value="InterPro"/>
</dbReference>
<evidence type="ECO:0000256" key="3">
    <source>
        <dbReference type="ARBA" id="ARBA00022676"/>
    </source>
</evidence>
<dbReference type="PANTHER" id="PTHR33908">
    <property type="entry name" value="MANNOSYLTRANSFERASE YKCB-RELATED"/>
    <property type="match status" value="1"/>
</dbReference>
<name>A0A1G9PL35_9SPHI</name>
<keyword evidence="4 10" id="KW-0808">Transferase</keyword>
<evidence type="ECO:0000256" key="2">
    <source>
        <dbReference type="ARBA" id="ARBA00022475"/>
    </source>
</evidence>
<reference evidence="11" key="1">
    <citation type="submission" date="2016-10" db="EMBL/GenBank/DDBJ databases">
        <authorList>
            <person name="Varghese N."/>
            <person name="Submissions S."/>
        </authorList>
    </citation>
    <scope>NUCLEOTIDE SEQUENCE [LARGE SCALE GENOMIC DNA]</scope>
    <source>
        <strain evidence="11">DSM 24536</strain>
    </source>
</reference>
<evidence type="ECO:0000313" key="11">
    <source>
        <dbReference type="Proteomes" id="UP000199226"/>
    </source>
</evidence>
<feature type="transmembrane region" description="Helical" evidence="8">
    <location>
        <begin position="16"/>
        <end position="39"/>
    </location>
</feature>
<accession>A0A1G9PL35</accession>
<sequence>MIQKLENFLIKNPGQVFFVLIILSIPPFLINLGLLPLFADEPTRANVALEMIISKNFSVPTIGAEYYYNKPPLYNWILAGFYLLSGNYSEFTTRLPAIIPMFLYAISIYLSVNYFLKDKRIAALSGLLFLVNGRMLIYDSMLGHIDIFYSWLTFSSFMLIFYFLQRKNWFLLFLISYVITAITFLSKGLPSIVFQGFTLIAVLAYTKNLKKLFSWQHIVSGLVCLLIISAYFYNYYQFNPNLEGYFSTIWDQSSKRTATEFGLYQSLIHIIQFPFEHAGHLFPASLLLLFCIHKDFISGIKQNPFLTFISVVFLANIWVYWLSPITRPRYLMMLYPLLFILWSHAYYTYRDRLPVMNKIFNQILLILAIGVSICIPAALFFDLQSIVSYLNIKIIFLLFVSLVITFLIWKLKSSKLIAFITLLLLVRLAFSWFILPHRLENMDDNYFRSAAVEMGTITREEPLYFYQYHPSEADIPFHDKMIFYLQKTRMKQVKFTEDDAKPGYYFTFDRDLKNPDAILVKTYQNLKLFHIK</sequence>
<feature type="transmembrane region" description="Helical" evidence="8">
    <location>
        <begin position="97"/>
        <end position="116"/>
    </location>
</feature>
<evidence type="ECO:0000256" key="4">
    <source>
        <dbReference type="ARBA" id="ARBA00022679"/>
    </source>
</evidence>
<keyword evidence="2" id="KW-1003">Cell membrane</keyword>